<organism evidence="2">
    <name type="scientific">Cyberlindnera fabianii</name>
    <name type="common">Yeast</name>
    <name type="synonym">Hansenula fabianii</name>
    <dbReference type="NCBI Taxonomy" id="36022"/>
    <lineage>
        <taxon>Eukaryota</taxon>
        <taxon>Fungi</taxon>
        <taxon>Dikarya</taxon>
        <taxon>Ascomycota</taxon>
        <taxon>Saccharomycotina</taxon>
        <taxon>Saccharomycetes</taxon>
        <taxon>Phaffomycetales</taxon>
        <taxon>Phaffomycetaceae</taxon>
        <taxon>Cyberlindnera</taxon>
    </lineage>
</organism>
<feature type="compositionally biased region" description="Polar residues" evidence="1">
    <location>
        <begin position="101"/>
        <end position="112"/>
    </location>
</feature>
<dbReference type="EMBL" id="MPUK01000005">
    <property type="protein sequence ID" value="ONH66999.1"/>
    <property type="molecule type" value="Genomic_DNA"/>
</dbReference>
<evidence type="ECO:0000313" key="2">
    <source>
        <dbReference type="EMBL" id="CDR43167.1"/>
    </source>
</evidence>
<dbReference type="InterPro" id="IPR035189">
    <property type="entry name" value="Std1/Mth1"/>
</dbReference>
<feature type="compositionally biased region" description="Low complexity" evidence="1">
    <location>
        <begin position="420"/>
        <end position="436"/>
    </location>
</feature>
<dbReference type="VEuPathDB" id="FungiDB:BON22_2850"/>
<feature type="compositionally biased region" description="Low complexity" evidence="1">
    <location>
        <begin position="49"/>
        <end position="62"/>
    </location>
</feature>
<feature type="compositionally biased region" description="Low complexity" evidence="1">
    <location>
        <begin position="222"/>
        <end position="231"/>
    </location>
</feature>
<dbReference type="STRING" id="36022.A0A061B693"/>
<feature type="compositionally biased region" description="Basic and acidic residues" evidence="1">
    <location>
        <begin position="18"/>
        <end position="28"/>
    </location>
</feature>
<dbReference type="EMBL" id="LK052896">
    <property type="protein sequence ID" value="CDR43167.1"/>
    <property type="molecule type" value="Genomic_DNA"/>
</dbReference>
<reference evidence="3" key="3">
    <citation type="submission" date="2017-01" db="EMBL/GenBank/DDBJ databases">
        <authorList>
            <person name="Mah S.A."/>
            <person name="Swanson W.J."/>
            <person name="Moy G.W."/>
            <person name="Vacquier V.D."/>
        </authorList>
    </citation>
    <scope>NUCLEOTIDE SEQUENCE [LARGE SCALE GENOMIC DNA]</scope>
    <source>
        <strain evidence="3">65</strain>
    </source>
</reference>
<evidence type="ECO:0000256" key="1">
    <source>
        <dbReference type="SAM" id="MobiDB-lite"/>
    </source>
</evidence>
<feature type="compositionally biased region" description="Polar residues" evidence="1">
    <location>
        <begin position="454"/>
        <end position="468"/>
    </location>
</feature>
<feature type="region of interest" description="Disordered" evidence="1">
    <location>
        <begin position="454"/>
        <end position="474"/>
    </location>
</feature>
<proteinExistence type="predicted"/>
<dbReference type="AlphaFoldDB" id="A0A061B693"/>
<protein>
    <submittedName>
        <fullName evidence="2">CYFA0S11e00980g1_1</fullName>
    </submittedName>
    <submittedName>
        <fullName evidence="3">Protein MTH1</fullName>
    </submittedName>
</protein>
<dbReference type="OrthoDB" id="4081967at2759"/>
<dbReference type="Proteomes" id="UP000189513">
    <property type="component" value="Unassembled WGS sequence"/>
</dbReference>
<feature type="region of interest" description="Disordered" evidence="1">
    <location>
        <begin position="1"/>
        <end position="65"/>
    </location>
</feature>
<gene>
    <name evidence="3" type="ORF">BON22_2850</name>
    <name evidence="2" type="ORF">CYFA0S_11e00980g</name>
</gene>
<keyword evidence="4" id="KW-1185">Reference proteome</keyword>
<dbReference type="Pfam" id="PF17235">
    <property type="entry name" value="STD1"/>
    <property type="match status" value="1"/>
</dbReference>
<accession>A0A061B693</accession>
<dbReference type="OMA" id="DMAFRIQ"/>
<name>A0A061B693_CYBFA</name>
<feature type="region of interest" description="Disordered" evidence="1">
    <location>
        <begin position="209"/>
        <end position="234"/>
    </location>
</feature>
<evidence type="ECO:0000313" key="4">
    <source>
        <dbReference type="Proteomes" id="UP000189513"/>
    </source>
</evidence>
<evidence type="ECO:0000313" key="3">
    <source>
        <dbReference type="EMBL" id="ONH66999.1"/>
    </source>
</evidence>
<reference evidence="2" key="1">
    <citation type="journal article" date="2014" name="Genome Announc.">
        <title>Genome sequence of the yeast Cyberlindnera fabianii (Hansenula fabianii).</title>
        <authorList>
            <person name="Freel K.C."/>
            <person name="Sarilar V."/>
            <person name="Neuveglise C."/>
            <person name="Devillers H."/>
            <person name="Friedrich A."/>
            <person name="Schacherer J."/>
        </authorList>
    </citation>
    <scope>NUCLEOTIDE SEQUENCE</scope>
    <source>
        <strain evidence="2">YJS4271</strain>
    </source>
</reference>
<feature type="region of interest" description="Disordered" evidence="1">
    <location>
        <begin position="94"/>
        <end position="115"/>
    </location>
</feature>
<reference evidence="4" key="2">
    <citation type="journal article" date="2017" name="Genome Announc.">
        <title>Genome sequences of Cyberlindnera fabianii 65, Pichia kudriavzevii 129, and Saccharomyces cerevisiae 131 isolated from fermented masau fruits in Zimbabwe.</title>
        <authorList>
            <person name="van Rijswijck I.M.H."/>
            <person name="Derks M.F.L."/>
            <person name="Abee T."/>
            <person name="de Ridder D."/>
            <person name="Smid E.J."/>
        </authorList>
    </citation>
    <scope>NUCLEOTIDE SEQUENCE [LARGE SCALE GENOMIC DNA]</scope>
    <source>
        <strain evidence="4">65</strain>
    </source>
</reference>
<sequence length="501" mass="56040">MYVSPFLSKAQSQTPKEYTNRARDEITRKLNLSNQSTLKHGPSPLQRVTSTSSDSSLTRTASNDSMETITEHNNQPHLQEPTTKKVKNIFGSLGKLRRRTSGSSMNSPSQESILRHEQSMVVDEDTMMVDDDAHEDAVSISSSAMNQDIPALNQMQALHPVPSIDSVSTASTGSTTSSAFTASTTADSLFSNQNSLSTKYTNTSTYEFPSPAIYTQPQPKPSSTSISTSTSAPRPLTLQEALPTRFDDMYAPELLADPSLLIEGRPMFTKRALLDWELNDIRSLLILEKLHPDWNNQLPVIYTPQGFKFEYLPLDADDSQIVKTLVESDLYKEANLDMAFRIQTAKYTLHAARSRHAQFLRSSGLPLIYNNRFSKPEWRNVIENFLLNLAVEAQCRHDFKKSCSELKRVKKQEAIKAGVNSGNSTTSNTNPTPTAPKLNGKNSLLRKAIFNDVTQSAKETSQPQQRSTKLTKEEKARLWTDVQEKVYRRIGLDWAPDKITG</sequence>
<feature type="region of interest" description="Disordered" evidence="1">
    <location>
        <begin position="417"/>
        <end position="441"/>
    </location>
</feature>